<dbReference type="EMBL" id="POTW01000019">
    <property type="protein sequence ID" value="PZF84064.1"/>
    <property type="molecule type" value="Genomic_DNA"/>
</dbReference>
<keyword evidence="2" id="KW-0378">Hydrolase</keyword>
<dbReference type="SUPFAM" id="SSF56601">
    <property type="entry name" value="beta-lactamase/transpeptidase-like"/>
    <property type="match status" value="1"/>
</dbReference>
<protein>
    <submittedName>
        <fullName evidence="2">Serine hydrolase</fullName>
    </submittedName>
</protein>
<dbReference type="GO" id="GO:0016787">
    <property type="term" value="F:hydrolase activity"/>
    <property type="evidence" value="ECO:0007669"/>
    <property type="project" value="UniProtKB-KW"/>
</dbReference>
<name>A0A2W2BUK4_9ACTN</name>
<comment type="caution">
    <text evidence="2">The sequence shown here is derived from an EMBL/GenBank/DDBJ whole genome shotgun (WGS) entry which is preliminary data.</text>
</comment>
<evidence type="ECO:0000313" key="3">
    <source>
        <dbReference type="Proteomes" id="UP000248764"/>
    </source>
</evidence>
<dbReference type="InterPro" id="IPR001466">
    <property type="entry name" value="Beta-lactam-related"/>
</dbReference>
<dbReference type="Gene3D" id="3.40.710.10">
    <property type="entry name" value="DD-peptidase/beta-lactamase superfamily"/>
    <property type="match status" value="1"/>
</dbReference>
<gene>
    <name evidence="2" type="ORF">C1I92_10250</name>
</gene>
<feature type="domain" description="Beta-lactamase-related" evidence="1">
    <location>
        <begin position="38"/>
        <end position="348"/>
    </location>
</feature>
<accession>A0A2W2BUK4</accession>
<evidence type="ECO:0000313" key="2">
    <source>
        <dbReference type="EMBL" id="PZF84064.1"/>
    </source>
</evidence>
<sequence>MVTHRSLWSIRSGFVSDLSHPAVADATRYFDSWVAFRQQYDHVPGIQAAVLHEDKLLLSSAHGQADVEHGVALTPHHLFRIASHSKTFTATAVLQLAERDQLRLDDQAVHWLPFLRETPLAAVTVRELLGHGGGVVRDSHNGDFWQLAHAFPDEDRLRAILLDDGAGVLPANERFKYSNIGYSMLGLIVAAASGQPYHDFVHEHIVEALSLENTGPEYDPARAGDYATGYTALSYADRRIPIDHVDTAAMAAATGFYSTAEDLVNYVAAHFHGDTRLVSDASKRLMQRAEWKVEGRGGAEYGLGFGRSMIGGRLVFGHGGGYPGHITRTSFDPSGRLAVSVLTNAIDGPAQMLADGLIRLVNLAERVSPQLERSPADLSRFTGRFASMWRVFDVVDLAGRLFLLDPTERDPTEEPITLAVIDDHTLRISGGTGYAPVGETIRYHFGLDGVDSVQAFAMTAYPIDRVARAVHTRDRVSPGTPLVTGGAGDAPSR</sequence>
<dbReference type="Proteomes" id="UP000248764">
    <property type="component" value="Unassembled WGS sequence"/>
</dbReference>
<proteinExistence type="predicted"/>
<dbReference type="Pfam" id="PF00144">
    <property type="entry name" value="Beta-lactamase"/>
    <property type="match status" value="1"/>
</dbReference>
<dbReference type="PANTHER" id="PTHR46825">
    <property type="entry name" value="D-ALANYL-D-ALANINE-CARBOXYPEPTIDASE/ENDOPEPTIDASE AMPH"/>
    <property type="match status" value="1"/>
</dbReference>
<dbReference type="AlphaFoldDB" id="A0A2W2BUK4"/>
<dbReference type="PANTHER" id="PTHR46825:SF9">
    <property type="entry name" value="BETA-LACTAMASE-RELATED DOMAIN-CONTAINING PROTEIN"/>
    <property type="match status" value="1"/>
</dbReference>
<evidence type="ECO:0000259" key="1">
    <source>
        <dbReference type="Pfam" id="PF00144"/>
    </source>
</evidence>
<keyword evidence="3" id="KW-1185">Reference proteome</keyword>
<reference evidence="2 3" key="1">
    <citation type="submission" date="2018-01" db="EMBL/GenBank/DDBJ databases">
        <title>Draft genome sequence of Jiangella sp. GTF31.</title>
        <authorList>
            <person name="Sahin N."/>
            <person name="Ay H."/>
            <person name="Saygin H."/>
        </authorList>
    </citation>
    <scope>NUCLEOTIDE SEQUENCE [LARGE SCALE GENOMIC DNA]</scope>
    <source>
        <strain evidence="2 3">GTF31</strain>
    </source>
</reference>
<dbReference type="InterPro" id="IPR012338">
    <property type="entry name" value="Beta-lactam/transpept-like"/>
</dbReference>
<organism evidence="2 3">
    <name type="scientific">Jiangella anatolica</name>
    <dbReference type="NCBI Taxonomy" id="2670374"/>
    <lineage>
        <taxon>Bacteria</taxon>
        <taxon>Bacillati</taxon>
        <taxon>Actinomycetota</taxon>
        <taxon>Actinomycetes</taxon>
        <taxon>Jiangellales</taxon>
        <taxon>Jiangellaceae</taxon>
        <taxon>Jiangella</taxon>
    </lineage>
</organism>
<dbReference type="InterPro" id="IPR050491">
    <property type="entry name" value="AmpC-like"/>
</dbReference>